<dbReference type="OrthoDB" id="947646at2"/>
<proteinExistence type="predicted"/>
<dbReference type="KEGG" id="csal:NBC122_02433"/>
<dbReference type="Proteomes" id="UP000294419">
    <property type="component" value="Chromosome"/>
</dbReference>
<dbReference type="AlphaFoldDB" id="A0A4P6ZI73"/>
<protein>
    <submittedName>
        <fullName evidence="1">Uncharacterized protein</fullName>
    </submittedName>
</protein>
<evidence type="ECO:0000313" key="1">
    <source>
        <dbReference type="EMBL" id="QBO59237.1"/>
    </source>
</evidence>
<evidence type="ECO:0000313" key="2">
    <source>
        <dbReference type="Proteomes" id="UP000294419"/>
    </source>
</evidence>
<keyword evidence="2" id="KW-1185">Reference proteome</keyword>
<dbReference type="RefSeq" id="WP_133440591.1">
    <property type="nucleotide sequence ID" value="NZ_CP037954.1"/>
</dbReference>
<gene>
    <name evidence="1" type="ORF">NBC122_02433</name>
</gene>
<organism evidence="1 2">
    <name type="scientific">Chryseobacterium salivictor</name>
    <dbReference type="NCBI Taxonomy" id="2547600"/>
    <lineage>
        <taxon>Bacteria</taxon>
        <taxon>Pseudomonadati</taxon>
        <taxon>Bacteroidota</taxon>
        <taxon>Flavobacteriia</taxon>
        <taxon>Flavobacteriales</taxon>
        <taxon>Weeksellaceae</taxon>
        <taxon>Chryseobacterium group</taxon>
        <taxon>Chryseobacterium</taxon>
    </lineage>
</organism>
<dbReference type="EMBL" id="CP037954">
    <property type="protein sequence ID" value="QBO59237.1"/>
    <property type="molecule type" value="Genomic_DNA"/>
</dbReference>
<accession>A0A4P6ZI73</accession>
<reference evidence="1 2" key="1">
    <citation type="submission" date="2019-03" db="EMBL/GenBank/DDBJ databases">
        <authorList>
            <person name="Kim H."/>
            <person name="Yu S.-M."/>
        </authorList>
    </citation>
    <scope>NUCLEOTIDE SEQUENCE [LARGE SCALE GENOMIC DNA]</scope>
    <source>
        <strain evidence="1 2">NBC122</strain>
    </source>
</reference>
<sequence>MKNKIPEQIIGVESEAVSKISFDNKELARIHFKKVKKRFLDINFWELFAGQEKAEFSLRDENGNLILGHPQVGNYISIKVPLLPNRNDDGLDWVKIEVYEEEVFEDDEAVYLRVRPSSDPTSSSNKITHFLDSSATSNFIIKRSGKEISAEIYARNEVPNSKDKSISEKIRNKIVSVGGMLIGSKIQWEALTKGLIENE</sequence>
<name>A0A4P6ZI73_9FLAO</name>